<evidence type="ECO:0000313" key="2">
    <source>
        <dbReference type="EMBL" id="AUW31327.1"/>
    </source>
</evidence>
<dbReference type="PROSITE" id="PS50088">
    <property type="entry name" value="ANK_REPEAT"/>
    <property type="match status" value="1"/>
</dbReference>
<accession>A0A2K9YEP2</accession>
<dbReference type="SMART" id="SM00248">
    <property type="entry name" value="ANK"/>
    <property type="match status" value="3"/>
</dbReference>
<protein>
    <submittedName>
        <fullName evidence="2">Kinase domain-containing protein</fullName>
    </submittedName>
</protein>
<dbReference type="AlphaFoldDB" id="A0A2K9YEP2"/>
<dbReference type="PANTHER" id="PTHR24121">
    <property type="entry name" value="NO MECHANORECEPTOR POTENTIAL C, ISOFORM D-RELATED"/>
    <property type="match status" value="1"/>
</dbReference>
<organism evidence="2">
    <name type="scientific">Cladonia uncialis subsp. uncialis</name>
    <dbReference type="NCBI Taxonomy" id="180999"/>
    <lineage>
        <taxon>Eukaryota</taxon>
        <taxon>Fungi</taxon>
        <taxon>Dikarya</taxon>
        <taxon>Ascomycota</taxon>
        <taxon>Pezizomycotina</taxon>
        <taxon>Lecanoromycetes</taxon>
        <taxon>OSLEUM clade</taxon>
        <taxon>Lecanoromycetidae</taxon>
        <taxon>Lecanorales</taxon>
        <taxon>Lecanorineae</taxon>
        <taxon>Cladoniaceae</taxon>
        <taxon>Cladonia</taxon>
    </lineage>
</organism>
<dbReference type="PROSITE" id="PS50297">
    <property type="entry name" value="ANK_REP_REGION"/>
    <property type="match status" value="1"/>
</dbReference>
<dbReference type="EMBL" id="MG777505">
    <property type="protein sequence ID" value="AUW31327.1"/>
    <property type="molecule type" value="Genomic_DNA"/>
</dbReference>
<dbReference type="InterPro" id="IPR036770">
    <property type="entry name" value="Ankyrin_rpt-contain_sf"/>
</dbReference>
<dbReference type="SUPFAM" id="SSF48403">
    <property type="entry name" value="Ankyrin repeat"/>
    <property type="match status" value="1"/>
</dbReference>
<dbReference type="PANTHER" id="PTHR24121:SF22">
    <property type="entry name" value="PROTEIN ACCELERATED CELL DEATH 6-LIKE"/>
    <property type="match status" value="1"/>
</dbReference>
<dbReference type="InterPro" id="IPR002110">
    <property type="entry name" value="Ankyrin_rpt"/>
</dbReference>
<feature type="repeat" description="ANK" evidence="1">
    <location>
        <begin position="18"/>
        <end position="45"/>
    </location>
</feature>
<keyword evidence="2" id="KW-0418">Kinase</keyword>
<keyword evidence="2" id="KW-0808">Transferase</keyword>
<sequence>MLLQVDPDSINLRTQEEEDKTPLHLAAEGGKSVTMINLLLEHGADFCLTTCGLRVTPLGSFISNQRSSFDIDILKALLHASKKTAYLTIGSDNWNILHYAATRAAILKVESLSGHVLLRTLATLPEMKSLIESTNTQGWTPFYLANYFVHCATILLLVEEFNADIQTRTPKNATASDIVLEGARQFPKGLRGVDSLDGGSTISYRSAFYLQGKPPGCSTMKCMTWDIGTKRF</sequence>
<keyword evidence="1" id="KW-0040">ANK repeat</keyword>
<dbReference type="Pfam" id="PF00023">
    <property type="entry name" value="Ank"/>
    <property type="match status" value="1"/>
</dbReference>
<proteinExistence type="predicted"/>
<dbReference type="Gene3D" id="1.25.40.20">
    <property type="entry name" value="Ankyrin repeat-containing domain"/>
    <property type="match status" value="1"/>
</dbReference>
<name>A0A2K9YEP2_CLAUC</name>
<evidence type="ECO:0000256" key="1">
    <source>
        <dbReference type="PROSITE-ProRule" id="PRU00023"/>
    </source>
</evidence>
<reference evidence="2" key="1">
    <citation type="submission" date="2017-12" db="EMBL/GenBank/DDBJ databases">
        <title>Genome Sequencing Reveals a Rich Biosynthetic Potential.</title>
        <authorList>
            <person name="Bertrand R.L."/>
            <person name="Abdel-Hameed M.E."/>
            <person name="Sorensen J.L."/>
        </authorList>
    </citation>
    <scope>NUCLEOTIDE SEQUENCE</scope>
</reference>
<dbReference type="GO" id="GO:0016301">
    <property type="term" value="F:kinase activity"/>
    <property type="evidence" value="ECO:0007669"/>
    <property type="project" value="UniProtKB-KW"/>
</dbReference>